<dbReference type="EMBL" id="LAZR01006413">
    <property type="protein sequence ID" value="KKM92292.1"/>
    <property type="molecule type" value="Genomic_DNA"/>
</dbReference>
<comment type="caution">
    <text evidence="1">The sequence shown here is derived from an EMBL/GenBank/DDBJ whole genome shotgun (WGS) entry which is preliminary data.</text>
</comment>
<evidence type="ECO:0000313" key="1">
    <source>
        <dbReference type="EMBL" id="KKM92292.1"/>
    </source>
</evidence>
<proteinExistence type="predicted"/>
<dbReference type="AlphaFoldDB" id="A0A0F9PG66"/>
<gene>
    <name evidence="1" type="ORF">LCGC14_1220000</name>
</gene>
<name>A0A0F9PG66_9ZZZZ</name>
<protein>
    <submittedName>
        <fullName evidence="1">Uncharacterized protein</fullName>
    </submittedName>
</protein>
<sequence>MKTTTVDLQQAYKDKVERIHHPNRYRMQQLYKKRKENGFCIMCGRKKMTKSQKARGLVTCAPCRKKTDDGKRS</sequence>
<accession>A0A0F9PG66</accession>
<reference evidence="1" key="1">
    <citation type="journal article" date="2015" name="Nature">
        <title>Complex archaea that bridge the gap between prokaryotes and eukaryotes.</title>
        <authorList>
            <person name="Spang A."/>
            <person name="Saw J.H."/>
            <person name="Jorgensen S.L."/>
            <person name="Zaremba-Niedzwiedzka K."/>
            <person name="Martijn J."/>
            <person name="Lind A.E."/>
            <person name="van Eijk R."/>
            <person name="Schleper C."/>
            <person name="Guy L."/>
            <person name="Ettema T.J."/>
        </authorList>
    </citation>
    <scope>NUCLEOTIDE SEQUENCE</scope>
</reference>
<organism evidence="1">
    <name type="scientific">marine sediment metagenome</name>
    <dbReference type="NCBI Taxonomy" id="412755"/>
    <lineage>
        <taxon>unclassified sequences</taxon>
        <taxon>metagenomes</taxon>
        <taxon>ecological metagenomes</taxon>
    </lineage>
</organism>